<dbReference type="RefSeq" id="WP_344069698.1">
    <property type="nucleotide sequence ID" value="NZ_BAAAPN010000107.1"/>
</dbReference>
<dbReference type="EMBL" id="BAAAPN010000107">
    <property type="protein sequence ID" value="GAA1778180.1"/>
    <property type="molecule type" value="Genomic_DNA"/>
</dbReference>
<dbReference type="PRINTS" id="PR00508">
    <property type="entry name" value="S21N4MTFRASE"/>
</dbReference>
<name>A0ABP4XD70_9MICO</name>
<organism evidence="6 7">
    <name type="scientific">Nostocoides vanveenii</name>
    <dbReference type="NCBI Taxonomy" id="330835"/>
    <lineage>
        <taxon>Bacteria</taxon>
        <taxon>Bacillati</taxon>
        <taxon>Actinomycetota</taxon>
        <taxon>Actinomycetes</taxon>
        <taxon>Micrococcales</taxon>
        <taxon>Intrasporangiaceae</taxon>
        <taxon>Nostocoides</taxon>
    </lineage>
</organism>
<feature type="domain" description="DNA methylase N-4/N-6" evidence="5">
    <location>
        <begin position="125"/>
        <end position="392"/>
    </location>
</feature>
<keyword evidence="7" id="KW-1185">Reference proteome</keyword>
<dbReference type="EC" id="2.1.1.-" evidence="3"/>
<dbReference type="SUPFAM" id="SSF53335">
    <property type="entry name" value="S-adenosyl-L-methionine-dependent methyltransferases"/>
    <property type="match status" value="1"/>
</dbReference>
<reference evidence="7" key="1">
    <citation type="journal article" date="2019" name="Int. J. Syst. Evol. Microbiol.">
        <title>The Global Catalogue of Microorganisms (GCM) 10K type strain sequencing project: providing services to taxonomists for standard genome sequencing and annotation.</title>
        <authorList>
            <consortium name="The Broad Institute Genomics Platform"/>
            <consortium name="The Broad Institute Genome Sequencing Center for Infectious Disease"/>
            <person name="Wu L."/>
            <person name="Ma J."/>
        </authorList>
    </citation>
    <scope>NUCLEOTIDE SEQUENCE [LARGE SCALE GENOMIC DNA]</scope>
    <source>
        <strain evidence="7">JCM 15591</strain>
    </source>
</reference>
<evidence type="ECO:0000313" key="6">
    <source>
        <dbReference type="EMBL" id="GAA1778180.1"/>
    </source>
</evidence>
<dbReference type="Pfam" id="PF01555">
    <property type="entry name" value="N6_N4_Mtase"/>
    <property type="match status" value="1"/>
</dbReference>
<feature type="region of interest" description="Disordered" evidence="4">
    <location>
        <begin position="400"/>
        <end position="425"/>
    </location>
</feature>
<dbReference type="Gene3D" id="3.40.50.150">
    <property type="entry name" value="Vaccinia Virus protein VP39"/>
    <property type="match status" value="1"/>
</dbReference>
<keyword evidence="1" id="KW-0489">Methyltransferase</keyword>
<evidence type="ECO:0000256" key="3">
    <source>
        <dbReference type="RuleBase" id="RU362026"/>
    </source>
</evidence>
<proteinExistence type="inferred from homology"/>
<evidence type="ECO:0000259" key="5">
    <source>
        <dbReference type="Pfam" id="PF01555"/>
    </source>
</evidence>
<comment type="caution">
    <text evidence="6">The sequence shown here is derived from an EMBL/GenBank/DDBJ whole genome shotgun (WGS) entry which is preliminary data.</text>
</comment>
<sequence>MPKRTPVPLPDIKPQTPVAALDRDAWADRQETFEVNDVAPLVGMSVTFIRKVVGHRGALSTNDVLLLLDQDAYAETFVKRSQVLDFLCLRKDEVNDHHDPISVETHVLITQSVTDALSRIESRTVQCVVTSTPYWGMRIYDDSTPVTWADGETSIYGHEQTPEGFIRHTVQILWQLQRVLTPDASVWWNLMDTYNTRTQIRGSAVEALRAMQGHDDRKWSEHEARRHSAGHSYLKDGEQSMIPARVAERASRIGYHVKSVITWAKQSSLPEPQNSRVSRGLEYILHLSPTRTPKFDKTAYRRVQPSLGGRAVGYEPDKLTDVWVMPTSAGGGGHGAQFPMALPGRCIALTTSPGDVVLDPFVGSGNSGVVARCTDRRFVGIDVSPAYIATSEERINAITASRFGSDSSPAPDTRGTQRFPMTDVG</sequence>
<keyword evidence="2" id="KW-0808">Transferase</keyword>
<dbReference type="InterPro" id="IPR029063">
    <property type="entry name" value="SAM-dependent_MTases_sf"/>
</dbReference>
<comment type="similarity">
    <text evidence="3">Belongs to the N(4)/N(6)-methyltransferase family.</text>
</comment>
<evidence type="ECO:0000313" key="7">
    <source>
        <dbReference type="Proteomes" id="UP001501475"/>
    </source>
</evidence>
<gene>
    <name evidence="6" type="ORF">GCM10009810_38920</name>
</gene>
<dbReference type="Proteomes" id="UP001501475">
    <property type="component" value="Unassembled WGS sequence"/>
</dbReference>
<protein>
    <recommendedName>
        <fullName evidence="3">Methyltransferase</fullName>
        <ecNumber evidence="3">2.1.1.-</ecNumber>
    </recommendedName>
</protein>
<accession>A0ABP4XD70</accession>
<evidence type="ECO:0000256" key="4">
    <source>
        <dbReference type="SAM" id="MobiDB-lite"/>
    </source>
</evidence>
<dbReference type="InterPro" id="IPR001091">
    <property type="entry name" value="RM_Methyltransferase"/>
</dbReference>
<dbReference type="InterPro" id="IPR002941">
    <property type="entry name" value="DNA_methylase_N4/N6"/>
</dbReference>
<feature type="compositionally biased region" description="Polar residues" evidence="4">
    <location>
        <begin position="400"/>
        <end position="416"/>
    </location>
</feature>
<evidence type="ECO:0000256" key="1">
    <source>
        <dbReference type="ARBA" id="ARBA00022603"/>
    </source>
</evidence>
<evidence type="ECO:0000256" key="2">
    <source>
        <dbReference type="ARBA" id="ARBA00022679"/>
    </source>
</evidence>